<feature type="transmembrane region" description="Helical" evidence="1">
    <location>
        <begin position="133"/>
        <end position="150"/>
    </location>
</feature>
<feature type="transmembrane region" description="Helical" evidence="1">
    <location>
        <begin position="157"/>
        <end position="180"/>
    </location>
</feature>
<protein>
    <submittedName>
        <fullName evidence="2">Tripartite tricarboxylate transporter TctB family protein</fullName>
    </submittedName>
</protein>
<name>A0A0M6ZMP7_9HYPH</name>
<organism evidence="2 3">
    <name type="scientific">Roseibium album</name>
    <dbReference type="NCBI Taxonomy" id="311410"/>
    <lineage>
        <taxon>Bacteria</taxon>
        <taxon>Pseudomonadati</taxon>
        <taxon>Pseudomonadota</taxon>
        <taxon>Alphaproteobacteria</taxon>
        <taxon>Hyphomicrobiales</taxon>
        <taxon>Stappiaceae</taxon>
        <taxon>Roseibium</taxon>
    </lineage>
</organism>
<dbReference type="Proteomes" id="UP000049983">
    <property type="component" value="Unassembled WGS sequence"/>
</dbReference>
<feature type="transmembrane region" description="Helical" evidence="1">
    <location>
        <begin position="101"/>
        <end position="121"/>
    </location>
</feature>
<dbReference type="GeneID" id="97673139"/>
<keyword evidence="1" id="KW-1133">Transmembrane helix</keyword>
<feature type="transmembrane region" description="Helical" evidence="1">
    <location>
        <begin position="59"/>
        <end position="80"/>
    </location>
</feature>
<dbReference type="STRING" id="311410.LA5095_05550"/>
<feature type="transmembrane region" description="Helical" evidence="1">
    <location>
        <begin position="27"/>
        <end position="47"/>
    </location>
</feature>
<sequence length="188" mass="20124">MSEHTHSDVKFEGEEAGTGYASPALDLIATLLLIMLSVAVMFGSLALPVPADLQTAPGLLPFIVAASLLVMALGLGASAFGRWRQGVRMPVLAGRDISTDLKSLVLAAAIAVYIAGLQYLAFRHDIVVGEFRHSITAFEPVTILALATIMRMSWTGALWIICCVSIVWTLLLSTVFQHVFNIPLPGSF</sequence>
<dbReference type="AlphaFoldDB" id="A0A0M6ZMP7"/>
<dbReference type="EMBL" id="CXWC01000016">
    <property type="protein sequence ID" value="CTQ78892.1"/>
    <property type="molecule type" value="Genomic_DNA"/>
</dbReference>
<gene>
    <name evidence="2" type="ORF">LA5096_05904</name>
</gene>
<keyword evidence="3" id="KW-1185">Reference proteome</keyword>
<evidence type="ECO:0000313" key="2">
    <source>
        <dbReference type="EMBL" id="CTQ78892.1"/>
    </source>
</evidence>
<keyword evidence="1" id="KW-0472">Membrane</keyword>
<dbReference type="OrthoDB" id="7854802at2"/>
<proteinExistence type="predicted"/>
<reference evidence="3" key="1">
    <citation type="submission" date="2015-07" db="EMBL/GenBank/DDBJ databases">
        <authorList>
            <person name="Rodrigo-Torres Lidia"/>
            <person name="Arahal R.David."/>
        </authorList>
    </citation>
    <scope>NUCLEOTIDE SEQUENCE [LARGE SCALE GENOMIC DNA]</scope>
    <source>
        <strain evidence="3">CECT 5096</strain>
    </source>
</reference>
<dbReference type="RefSeq" id="WP_055121022.1">
    <property type="nucleotide sequence ID" value="NZ_CXWA01000012.1"/>
</dbReference>
<evidence type="ECO:0000313" key="3">
    <source>
        <dbReference type="Proteomes" id="UP000049983"/>
    </source>
</evidence>
<keyword evidence="1" id="KW-0812">Transmembrane</keyword>
<evidence type="ECO:0000256" key="1">
    <source>
        <dbReference type="SAM" id="Phobius"/>
    </source>
</evidence>
<accession>A0A0M6ZMP7</accession>